<sequence>MAFTQSFLQTFSSILHFSCYAPPNFAASSPIIGSALLLRFWKPLYVPLEYSLQFDIENIKVKEFHTKKLQPLLNGNVT</sequence>
<evidence type="ECO:0000313" key="1">
    <source>
        <dbReference type="EMBL" id="KAI3721938.1"/>
    </source>
</evidence>
<reference evidence="2" key="1">
    <citation type="journal article" date="2022" name="Mol. Ecol. Resour.">
        <title>The genomes of chicory, endive, great burdock and yacon provide insights into Asteraceae palaeo-polyploidization history and plant inulin production.</title>
        <authorList>
            <person name="Fan W."/>
            <person name="Wang S."/>
            <person name="Wang H."/>
            <person name="Wang A."/>
            <person name="Jiang F."/>
            <person name="Liu H."/>
            <person name="Zhao H."/>
            <person name="Xu D."/>
            <person name="Zhang Y."/>
        </authorList>
    </citation>
    <scope>NUCLEOTIDE SEQUENCE [LARGE SCALE GENOMIC DNA]</scope>
    <source>
        <strain evidence="2">cv. Punajuju</strain>
    </source>
</reference>
<dbReference type="Proteomes" id="UP001055811">
    <property type="component" value="Linkage Group LG06"/>
</dbReference>
<dbReference type="EMBL" id="CM042014">
    <property type="protein sequence ID" value="KAI3721938.1"/>
    <property type="molecule type" value="Genomic_DNA"/>
</dbReference>
<accession>A0ACB9BIY6</accession>
<keyword evidence="2" id="KW-1185">Reference proteome</keyword>
<comment type="caution">
    <text evidence="1">The sequence shown here is derived from an EMBL/GenBank/DDBJ whole genome shotgun (WGS) entry which is preliminary data.</text>
</comment>
<organism evidence="1 2">
    <name type="scientific">Cichorium intybus</name>
    <name type="common">Chicory</name>
    <dbReference type="NCBI Taxonomy" id="13427"/>
    <lineage>
        <taxon>Eukaryota</taxon>
        <taxon>Viridiplantae</taxon>
        <taxon>Streptophyta</taxon>
        <taxon>Embryophyta</taxon>
        <taxon>Tracheophyta</taxon>
        <taxon>Spermatophyta</taxon>
        <taxon>Magnoliopsida</taxon>
        <taxon>eudicotyledons</taxon>
        <taxon>Gunneridae</taxon>
        <taxon>Pentapetalae</taxon>
        <taxon>asterids</taxon>
        <taxon>campanulids</taxon>
        <taxon>Asterales</taxon>
        <taxon>Asteraceae</taxon>
        <taxon>Cichorioideae</taxon>
        <taxon>Cichorieae</taxon>
        <taxon>Cichoriinae</taxon>
        <taxon>Cichorium</taxon>
    </lineage>
</organism>
<gene>
    <name evidence="1" type="ORF">L2E82_32958</name>
</gene>
<proteinExistence type="predicted"/>
<name>A0ACB9BIY6_CICIN</name>
<evidence type="ECO:0000313" key="2">
    <source>
        <dbReference type="Proteomes" id="UP001055811"/>
    </source>
</evidence>
<reference evidence="1 2" key="2">
    <citation type="journal article" date="2022" name="Mol. Ecol. Resour.">
        <title>The genomes of chicory, endive, great burdock and yacon provide insights into Asteraceae paleo-polyploidization history and plant inulin production.</title>
        <authorList>
            <person name="Fan W."/>
            <person name="Wang S."/>
            <person name="Wang H."/>
            <person name="Wang A."/>
            <person name="Jiang F."/>
            <person name="Liu H."/>
            <person name="Zhao H."/>
            <person name="Xu D."/>
            <person name="Zhang Y."/>
        </authorList>
    </citation>
    <scope>NUCLEOTIDE SEQUENCE [LARGE SCALE GENOMIC DNA]</scope>
    <source>
        <strain evidence="2">cv. Punajuju</strain>
        <tissue evidence="1">Leaves</tissue>
    </source>
</reference>
<protein>
    <submittedName>
        <fullName evidence="1">Uncharacterized protein</fullName>
    </submittedName>
</protein>